<evidence type="ECO:0000313" key="3">
    <source>
        <dbReference type="EMBL" id="KAI9634294.1"/>
    </source>
</evidence>
<dbReference type="GeneID" id="77728227"/>
<keyword evidence="4" id="KW-1185">Reference proteome</keyword>
<dbReference type="Pfam" id="PF10397">
    <property type="entry name" value="ADSL_C"/>
    <property type="match status" value="1"/>
</dbReference>
<dbReference type="PANTHER" id="PTHR43172">
    <property type="entry name" value="ADENYLOSUCCINATE LYASE"/>
    <property type="match status" value="1"/>
</dbReference>
<dbReference type="AlphaFoldDB" id="A0AA38H7J0"/>
<dbReference type="PANTHER" id="PTHR43172:SF2">
    <property type="entry name" value="ADENYLOSUCCINATE LYASE C-TERMINAL DOMAIN-CONTAINING PROTEIN"/>
    <property type="match status" value="1"/>
</dbReference>
<dbReference type="InterPro" id="IPR019468">
    <property type="entry name" value="AdenyloSucc_lyase_C"/>
</dbReference>
<dbReference type="Pfam" id="PF00206">
    <property type="entry name" value="Lyase_1"/>
    <property type="match status" value="1"/>
</dbReference>
<feature type="domain" description="Adenylosuccinate lyase C-terminal" evidence="2">
    <location>
        <begin position="369"/>
        <end position="449"/>
    </location>
</feature>
<gene>
    <name evidence="3" type="ORF">MKK02DRAFT_34805</name>
</gene>
<proteinExistence type="inferred from homology"/>
<evidence type="ECO:0000256" key="1">
    <source>
        <dbReference type="ARBA" id="ARBA00034772"/>
    </source>
</evidence>
<name>A0AA38H7J0_9TREE</name>
<dbReference type="PRINTS" id="PR00145">
    <property type="entry name" value="ARGSUCLYASE"/>
</dbReference>
<organism evidence="3 4">
    <name type="scientific">Dioszegia hungarica</name>
    <dbReference type="NCBI Taxonomy" id="4972"/>
    <lineage>
        <taxon>Eukaryota</taxon>
        <taxon>Fungi</taxon>
        <taxon>Dikarya</taxon>
        <taxon>Basidiomycota</taxon>
        <taxon>Agaricomycotina</taxon>
        <taxon>Tremellomycetes</taxon>
        <taxon>Tremellales</taxon>
        <taxon>Bulleribasidiaceae</taxon>
        <taxon>Dioszegia</taxon>
    </lineage>
</organism>
<evidence type="ECO:0000259" key="2">
    <source>
        <dbReference type="SMART" id="SM00998"/>
    </source>
</evidence>
<sequence length="475" mass="51227">MNDTISAYDSSLFKNIFTSDRMRKEFTDRAYVTRCVQAEVALATAQATIGVIPSEAAQQIASSCSVDKLDFDRLRTETDIVGYPILPLIRQLDAMCSGESGKYLHWGATTQDIMDLASVLQMQAGLSVIEEQIQSLRSILADLSIKYRDSPMAGRTHLQHALPITFGYKTAVYLSAFDRHYERLQQLKPRALLVQFGGAAGTLASLGSDDAGLKVREQLAKNLALTNPPISWHVVRDGVAEIVSFLSLVGGTLGKIALDVMIMCSNEFSEVQEPFVPHRGASSTMPQKRNPISSEAILAASKLLRSHASLAQDAMVADFERASGPWHLEWVCVPEAFCVASGALSQAIFALGGLCVDTDRMLVNLNSSKGLIVGEAVMMGIAPIVGRNAAHDIVYSACKDCIEDGTSTLYDRLSTRSDVTDRISKEELARLCDPVNYLGAAPQMVDDVLASVPRSKAKKANGVNGANGTNGVNGH</sequence>
<dbReference type="SUPFAM" id="SSF48557">
    <property type="entry name" value="L-aspartase-like"/>
    <property type="match status" value="1"/>
</dbReference>
<dbReference type="InterPro" id="IPR022761">
    <property type="entry name" value="Fumarate_lyase_N"/>
</dbReference>
<dbReference type="InterPro" id="IPR008948">
    <property type="entry name" value="L-Aspartase-like"/>
</dbReference>
<dbReference type="CDD" id="cd01597">
    <property type="entry name" value="pCLME"/>
    <property type="match status" value="1"/>
</dbReference>
<dbReference type="GO" id="GO:0003824">
    <property type="term" value="F:catalytic activity"/>
    <property type="evidence" value="ECO:0007669"/>
    <property type="project" value="InterPro"/>
</dbReference>
<reference evidence="3" key="1">
    <citation type="journal article" date="2022" name="G3 (Bethesda)">
        <title>High quality genome of the basidiomycete yeast Dioszegia hungarica PDD-24b-2 isolated from cloud water.</title>
        <authorList>
            <person name="Jarrige D."/>
            <person name="Haridas S."/>
            <person name="Bleykasten-Grosshans C."/>
            <person name="Joly M."/>
            <person name="Nadalig T."/>
            <person name="Sancelme M."/>
            <person name="Vuilleumier S."/>
            <person name="Grigoriev I.V."/>
            <person name="Amato P."/>
            <person name="Bringel F."/>
        </authorList>
    </citation>
    <scope>NUCLEOTIDE SEQUENCE</scope>
    <source>
        <strain evidence="3">PDD-24b-2</strain>
    </source>
</reference>
<dbReference type="InterPro" id="IPR000362">
    <property type="entry name" value="Fumarate_lyase_fam"/>
</dbReference>
<dbReference type="EMBL" id="JAKWFO010000008">
    <property type="protein sequence ID" value="KAI9634294.1"/>
    <property type="molecule type" value="Genomic_DNA"/>
</dbReference>
<dbReference type="RefSeq" id="XP_052944071.1">
    <property type="nucleotide sequence ID" value="XM_053089022.1"/>
</dbReference>
<dbReference type="Proteomes" id="UP001164286">
    <property type="component" value="Unassembled WGS sequence"/>
</dbReference>
<accession>A0AA38H7J0</accession>
<dbReference type="Gene3D" id="1.20.200.10">
    <property type="entry name" value="Fumarase/aspartase (Central domain)"/>
    <property type="match status" value="1"/>
</dbReference>
<protein>
    <submittedName>
        <fullName evidence="3">3-carboxy-cis,cis-muconate cycloisomerase</fullName>
    </submittedName>
</protein>
<evidence type="ECO:0000313" key="4">
    <source>
        <dbReference type="Proteomes" id="UP001164286"/>
    </source>
</evidence>
<dbReference type="Gene3D" id="1.10.40.30">
    <property type="entry name" value="Fumarase/aspartase (C-terminal domain)"/>
    <property type="match status" value="1"/>
</dbReference>
<dbReference type="PRINTS" id="PR00149">
    <property type="entry name" value="FUMRATELYASE"/>
</dbReference>
<comment type="caution">
    <text evidence="3">The sequence shown here is derived from an EMBL/GenBank/DDBJ whole genome shotgun (WGS) entry which is preliminary data.</text>
</comment>
<comment type="similarity">
    <text evidence="1">Belongs to the class-II fumarase/aspartase family.</text>
</comment>
<dbReference type="SMART" id="SM00998">
    <property type="entry name" value="ADSL_C"/>
    <property type="match status" value="1"/>
</dbReference>